<feature type="transmembrane region" description="Helical" evidence="1">
    <location>
        <begin position="62"/>
        <end position="79"/>
    </location>
</feature>
<dbReference type="Proteomes" id="UP000778951">
    <property type="component" value="Unassembled WGS sequence"/>
</dbReference>
<evidence type="ECO:0000313" key="2">
    <source>
        <dbReference type="EMBL" id="NIZ68961.1"/>
    </source>
</evidence>
<comment type="caution">
    <text evidence="2">The sequence shown here is derived from an EMBL/GenBank/DDBJ whole genome shotgun (WGS) entry which is preliminary data.</text>
</comment>
<name>A0A968KZ53_9SPIO</name>
<dbReference type="RefSeq" id="WP_167695073.1">
    <property type="nucleotide sequence ID" value="NZ_CP118181.1"/>
</dbReference>
<proteinExistence type="predicted"/>
<evidence type="ECO:0000256" key="1">
    <source>
        <dbReference type="SAM" id="Phobius"/>
    </source>
</evidence>
<dbReference type="EMBL" id="JAATLM010000001">
    <property type="protein sequence ID" value="NIZ68961.1"/>
    <property type="molecule type" value="Genomic_DNA"/>
</dbReference>
<sequence>MKVYPMHDDALKARNLYKKIGKKKICHAINQRHQPAYKIFFSITIFAIAALLSSFFSRISMFLWLFIGAIILLIFKILSEALSRRVARLDAKLEAERSLRLNTIEEKLYLYGVYQEIKRSAKLIDYLHQPEAHYTNAAASDKHGKVWRRKIPHALHSYIDQAEKALKQTLPEVTPYYPREFLFTHCHINDEEACLTIDFQINYQTQLFTIFHPKDALQPTHSYHTSFTVNVHHYLRAKEYLQGGTR</sequence>
<keyword evidence="1" id="KW-1133">Transmembrane helix</keyword>
<dbReference type="AlphaFoldDB" id="A0A968KZ53"/>
<keyword evidence="1" id="KW-0812">Transmembrane</keyword>
<keyword evidence="1" id="KW-0472">Membrane</keyword>
<keyword evidence="3" id="KW-1185">Reference proteome</keyword>
<gene>
    <name evidence="2" type="ORF">HCT48_01845</name>
</gene>
<accession>A0A968KZ53</accession>
<protein>
    <submittedName>
        <fullName evidence="2">Uncharacterized protein</fullName>
    </submittedName>
</protein>
<organism evidence="2 3">
    <name type="scientific">Entomospira culicis</name>
    <dbReference type="NCBI Taxonomy" id="2719989"/>
    <lineage>
        <taxon>Bacteria</taxon>
        <taxon>Pseudomonadati</taxon>
        <taxon>Spirochaetota</taxon>
        <taxon>Spirochaetia</taxon>
        <taxon>Spirochaetales</taxon>
        <taxon>Spirochaetaceae</taxon>
        <taxon>Entomospira</taxon>
    </lineage>
</organism>
<reference evidence="2" key="1">
    <citation type="submission" date="2020-03" db="EMBL/GenBank/DDBJ databases">
        <title>Spirochaetal bacteria isolated from arthropods constitute a novel genus Entomospira genus novum within the order Spirochaetales.</title>
        <authorList>
            <person name="Grana-Miraglia L."/>
            <person name="Sikutova S."/>
            <person name="Fingerle V."/>
            <person name="Sing A."/>
            <person name="Castillo-Ramirez S."/>
            <person name="Margos G."/>
            <person name="Rudolf I."/>
        </authorList>
    </citation>
    <scope>NUCLEOTIDE SEQUENCE</scope>
    <source>
        <strain evidence="2">BR149</strain>
    </source>
</reference>
<evidence type="ECO:0000313" key="3">
    <source>
        <dbReference type="Proteomes" id="UP000778951"/>
    </source>
</evidence>
<feature type="transmembrane region" description="Helical" evidence="1">
    <location>
        <begin position="39"/>
        <end position="56"/>
    </location>
</feature>